<evidence type="ECO:0000313" key="1">
    <source>
        <dbReference type="EMBL" id="RWR86387.1"/>
    </source>
</evidence>
<reference evidence="1 2" key="1">
    <citation type="journal article" date="2019" name="Nat. Plants">
        <title>Stout camphor tree genome fills gaps in understanding of flowering plant genome evolution.</title>
        <authorList>
            <person name="Chaw S.M."/>
            <person name="Liu Y.C."/>
            <person name="Wu Y.W."/>
            <person name="Wang H.Y."/>
            <person name="Lin C.I."/>
            <person name="Wu C.S."/>
            <person name="Ke H.M."/>
            <person name="Chang L.Y."/>
            <person name="Hsu C.Y."/>
            <person name="Yang H.T."/>
            <person name="Sudianto E."/>
            <person name="Hsu M.H."/>
            <person name="Wu K.P."/>
            <person name="Wang L.N."/>
            <person name="Leebens-Mack J.H."/>
            <person name="Tsai I.J."/>
        </authorList>
    </citation>
    <scope>NUCLEOTIDE SEQUENCE [LARGE SCALE GENOMIC DNA]</scope>
    <source>
        <strain evidence="2">cv. Chaw 1501</strain>
        <tissue evidence="1">Young leaves</tissue>
    </source>
</reference>
<protein>
    <submittedName>
        <fullName evidence="1">Vacuolar protein sorting-associated protein 22 1</fullName>
    </submittedName>
</protein>
<keyword evidence="2" id="KW-1185">Reference proteome</keyword>
<gene>
    <name evidence="1" type="ORF">CKAN_01528300</name>
</gene>
<dbReference type="Proteomes" id="UP000283530">
    <property type="component" value="Unassembled WGS sequence"/>
</dbReference>
<name>A0A3S3NTR9_9MAGN</name>
<comment type="caution">
    <text evidence="1">The sequence shown here is derived from an EMBL/GenBank/DDBJ whole genome shotgun (WGS) entry which is preliminary data.</text>
</comment>
<dbReference type="EMBL" id="QPKB01000006">
    <property type="protein sequence ID" value="RWR86387.1"/>
    <property type="molecule type" value="Genomic_DNA"/>
</dbReference>
<accession>A0A3S3NTR9</accession>
<dbReference type="AlphaFoldDB" id="A0A3S3NTR9"/>
<organism evidence="1 2">
    <name type="scientific">Cinnamomum micranthum f. kanehirae</name>
    <dbReference type="NCBI Taxonomy" id="337451"/>
    <lineage>
        <taxon>Eukaryota</taxon>
        <taxon>Viridiplantae</taxon>
        <taxon>Streptophyta</taxon>
        <taxon>Embryophyta</taxon>
        <taxon>Tracheophyta</taxon>
        <taxon>Spermatophyta</taxon>
        <taxon>Magnoliopsida</taxon>
        <taxon>Magnoliidae</taxon>
        <taxon>Laurales</taxon>
        <taxon>Lauraceae</taxon>
        <taxon>Cinnamomum</taxon>
    </lineage>
</organism>
<sequence length="91" mass="10530">MNFQALGNVYEVISVGDKKLVQSVPSELKKHHDDVLKLTQIGDDIGREAELQRREGDRRSKMEMLDAIRRVVAREGEIAWKRRERSQGREA</sequence>
<evidence type="ECO:0000313" key="2">
    <source>
        <dbReference type="Proteomes" id="UP000283530"/>
    </source>
</evidence>
<proteinExistence type="predicted"/>
<dbReference type="OrthoDB" id="283883at2759"/>